<comment type="caution">
    <text evidence="7">The sequence shown here is derived from an EMBL/GenBank/DDBJ whole genome shotgun (WGS) entry which is preliminary data.</text>
</comment>
<dbReference type="Pfam" id="PF00293">
    <property type="entry name" value="NUDIX"/>
    <property type="match status" value="1"/>
</dbReference>
<keyword evidence="2 4" id="KW-0378">Hydrolase</keyword>
<dbReference type="PANTHER" id="PTHR43046">
    <property type="entry name" value="GDP-MANNOSE MANNOSYL HYDROLASE"/>
    <property type="match status" value="1"/>
</dbReference>
<dbReference type="Proteomes" id="UP000319578">
    <property type="component" value="Unassembled WGS sequence"/>
</dbReference>
<comment type="similarity">
    <text evidence="4">Belongs to the Nudix hydrolase family.</text>
</comment>
<dbReference type="EMBL" id="LGIQ01000007">
    <property type="protein sequence ID" value="KNB73043.1"/>
    <property type="molecule type" value="Genomic_DNA"/>
</dbReference>
<organism evidence="7 8">
    <name type="scientific">Brevibacillus reuszeri</name>
    <dbReference type="NCBI Taxonomy" id="54915"/>
    <lineage>
        <taxon>Bacteria</taxon>
        <taxon>Bacillati</taxon>
        <taxon>Bacillota</taxon>
        <taxon>Bacilli</taxon>
        <taxon>Bacillales</taxon>
        <taxon>Paenibacillaceae</taxon>
        <taxon>Brevibacillus</taxon>
    </lineage>
</organism>
<dbReference type="PROSITE" id="PS00893">
    <property type="entry name" value="NUDIX_BOX"/>
    <property type="match status" value="1"/>
</dbReference>
<dbReference type="PROSITE" id="PS51462">
    <property type="entry name" value="NUDIX"/>
    <property type="match status" value="1"/>
</dbReference>
<evidence type="ECO:0000313" key="8">
    <source>
        <dbReference type="Proteomes" id="UP000036834"/>
    </source>
</evidence>
<evidence type="ECO:0000259" key="5">
    <source>
        <dbReference type="PROSITE" id="PS51462"/>
    </source>
</evidence>
<dbReference type="InterPro" id="IPR015797">
    <property type="entry name" value="NUDIX_hydrolase-like_dom_sf"/>
</dbReference>
<dbReference type="Gene3D" id="3.90.79.10">
    <property type="entry name" value="Nucleoside Triphosphate Pyrophosphohydrolase"/>
    <property type="match status" value="1"/>
</dbReference>
<keyword evidence="3" id="KW-0460">Magnesium</keyword>
<dbReference type="PATRIC" id="fig|54915.3.peg.1734"/>
<dbReference type="InterPro" id="IPR020476">
    <property type="entry name" value="Nudix_hydrolase"/>
</dbReference>
<dbReference type="SUPFAM" id="SSF55811">
    <property type="entry name" value="Nudix"/>
    <property type="match status" value="1"/>
</dbReference>
<evidence type="ECO:0000256" key="1">
    <source>
        <dbReference type="ARBA" id="ARBA00001946"/>
    </source>
</evidence>
<protein>
    <submittedName>
        <fullName evidence="6">DNA mismatch repair protein MutT</fullName>
    </submittedName>
</protein>
<dbReference type="RefSeq" id="WP_049739092.1">
    <property type="nucleotide sequence ID" value="NZ_BJON01000034.1"/>
</dbReference>
<evidence type="ECO:0000313" key="9">
    <source>
        <dbReference type="Proteomes" id="UP000319578"/>
    </source>
</evidence>
<reference evidence="7" key="2">
    <citation type="submission" date="2015-07" db="EMBL/GenBank/DDBJ databases">
        <title>MeaNS - Measles Nucleotide Surveillance Program.</title>
        <authorList>
            <person name="Tran T."/>
            <person name="Druce J."/>
        </authorList>
    </citation>
    <scope>NUCLEOTIDE SEQUENCE</scope>
    <source>
        <strain evidence="7">DSM 9887</strain>
    </source>
</reference>
<feature type="domain" description="Nudix hydrolase" evidence="5">
    <location>
        <begin position="3"/>
        <end position="126"/>
    </location>
</feature>
<evidence type="ECO:0000313" key="6">
    <source>
        <dbReference type="EMBL" id="GED72778.1"/>
    </source>
</evidence>
<evidence type="ECO:0000256" key="2">
    <source>
        <dbReference type="ARBA" id="ARBA00022801"/>
    </source>
</evidence>
<dbReference type="InterPro" id="IPR020084">
    <property type="entry name" value="NUDIX_hydrolase_CS"/>
</dbReference>
<dbReference type="STRING" id="54915.ADS79_13655"/>
<sequence length="132" mass="15073">MLIHVDVVYVLLYDQETDKILAVHNEQFWSLPGGKREHGEMLSEAAVREAKEETGLDVRVFDIVHVSEKVINDEHATFITFYGEIGGGTIGTTDSEIQDIRWLGLDEAEVLMPYLGNIRELLRNHAHYHVEK</sequence>
<accession>A0A0K9YWH8</accession>
<dbReference type="AlphaFoldDB" id="A0A0K9YWH8"/>
<reference evidence="8" key="1">
    <citation type="submission" date="2015-07" db="EMBL/GenBank/DDBJ databases">
        <title>Genome sequencing project for genomic taxonomy and phylogenomics of Bacillus-like bacteria.</title>
        <authorList>
            <person name="Liu B."/>
            <person name="Wang J."/>
            <person name="Zhu Y."/>
            <person name="Liu G."/>
            <person name="Chen Q."/>
            <person name="Chen Z."/>
            <person name="Lan J."/>
            <person name="Che J."/>
            <person name="Ge C."/>
            <person name="Shi H."/>
            <person name="Pan Z."/>
            <person name="Liu X."/>
        </authorList>
    </citation>
    <scope>NUCLEOTIDE SEQUENCE [LARGE SCALE GENOMIC DNA]</scope>
    <source>
        <strain evidence="8">DSM 9887</strain>
    </source>
</reference>
<keyword evidence="9" id="KW-1185">Reference proteome</keyword>
<evidence type="ECO:0000256" key="4">
    <source>
        <dbReference type="RuleBase" id="RU003476"/>
    </source>
</evidence>
<dbReference type="OrthoDB" id="9787880at2"/>
<proteinExistence type="inferred from homology"/>
<gene>
    <name evidence="7" type="ORF">ADS79_13655</name>
    <name evidence="6" type="ORF">BRE01_64800</name>
</gene>
<name>A0A0K9YWH8_9BACL</name>
<evidence type="ECO:0000256" key="3">
    <source>
        <dbReference type="ARBA" id="ARBA00022842"/>
    </source>
</evidence>
<dbReference type="GO" id="GO:0016787">
    <property type="term" value="F:hydrolase activity"/>
    <property type="evidence" value="ECO:0007669"/>
    <property type="project" value="UniProtKB-KW"/>
</dbReference>
<dbReference type="EMBL" id="BJON01000034">
    <property type="protein sequence ID" value="GED72778.1"/>
    <property type="molecule type" value="Genomic_DNA"/>
</dbReference>
<evidence type="ECO:0000313" key="7">
    <source>
        <dbReference type="EMBL" id="KNB73043.1"/>
    </source>
</evidence>
<comment type="cofactor">
    <cofactor evidence="1">
        <name>Mg(2+)</name>
        <dbReference type="ChEBI" id="CHEBI:18420"/>
    </cofactor>
</comment>
<dbReference type="PANTHER" id="PTHR43046:SF12">
    <property type="entry name" value="GDP-MANNOSE MANNOSYL HYDROLASE"/>
    <property type="match status" value="1"/>
</dbReference>
<reference evidence="6 9" key="3">
    <citation type="submission" date="2019-06" db="EMBL/GenBank/DDBJ databases">
        <title>Whole genome shotgun sequence of Brevibacillus reuszeri NBRC 15719.</title>
        <authorList>
            <person name="Hosoyama A."/>
            <person name="Uohara A."/>
            <person name="Ohji S."/>
            <person name="Ichikawa N."/>
        </authorList>
    </citation>
    <scope>NUCLEOTIDE SEQUENCE [LARGE SCALE GENOMIC DNA]</scope>
    <source>
        <strain evidence="6 9">NBRC 15719</strain>
    </source>
</reference>
<dbReference type="PRINTS" id="PR00502">
    <property type="entry name" value="NUDIXFAMILY"/>
</dbReference>
<dbReference type="Proteomes" id="UP000036834">
    <property type="component" value="Unassembled WGS sequence"/>
</dbReference>
<dbReference type="InterPro" id="IPR000086">
    <property type="entry name" value="NUDIX_hydrolase_dom"/>
</dbReference>